<dbReference type="GO" id="GO:0015297">
    <property type="term" value="F:antiporter activity"/>
    <property type="evidence" value="ECO:0007669"/>
    <property type="project" value="UniProtKB-KW"/>
</dbReference>
<feature type="transmembrane region" description="Helical" evidence="10">
    <location>
        <begin position="306"/>
        <end position="329"/>
    </location>
</feature>
<gene>
    <name evidence="11" type="ORF">ENQ76_05270</name>
</gene>
<evidence type="ECO:0000256" key="9">
    <source>
        <dbReference type="ARBA" id="ARBA00031636"/>
    </source>
</evidence>
<evidence type="ECO:0000313" key="11">
    <source>
        <dbReference type="EMBL" id="HEN14865.1"/>
    </source>
</evidence>
<evidence type="ECO:0000256" key="1">
    <source>
        <dbReference type="ARBA" id="ARBA00004651"/>
    </source>
</evidence>
<comment type="subcellular location">
    <subcellularLocation>
        <location evidence="1">Cell membrane</location>
        <topology evidence="1">Multi-pass membrane protein</topology>
    </subcellularLocation>
</comment>
<dbReference type="PIRSF" id="PIRSF006603">
    <property type="entry name" value="DinF"/>
    <property type="match status" value="1"/>
</dbReference>
<evidence type="ECO:0000256" key="5">
    <source>
        <dbReference type="ARBA" id="ARBA00022692"/>
    </source>
</evidence>
<evidence type="ECO:0000256" key="2">
    <source>
        <dbReference type="ARBA" id="ARBA00022448"/>
    </source>
</evidence>
<keyword evidence="5 10" id="KW-0812">Transmembrane</keyword>
<organism evidence="11">
    <name type="scientific">Schlesneria paludicola</name>
    <dbReference type="NCBI Taxonomy" id="360056"/>
    <lineage>
        <taxon>Bacteria</taxon>
        <taxon>Pseudomonadati</taxon>
        <taxon>Planctomycetota</taxon>
        <taxon>Planctomycetia</taxon>
        <taxon>Planctomycetales</taxon>
        <taxon>Planctomycetaceae</taxon>
        <taxon>Schlesneria</taxon>
    </lineage>
</organism>
<reference evidence="11" key="1">
    <citation type="journal article" date="2020" name="mSystems">
        <title>Genome- and Community-Level Interaction Insights into Carbon Utilization and Element Cycling Functions of Hydrothermarchaeota in Hydrothermal Sediment.</title>
        <authorList>
            <person name="Zhou Z."/>
            <person name="Liu Y."/>
            <person name="Xu W."/>
            <person name="Pan J."/>
            <person name="Luo Z.H."/>
            <person name="Li M."/>
        </authorList>
    </citation>
    <scope>NUCLEOTIDE SEQUENCE [LARGE SCALE GENOMIC DNA]</scope>
    <source>
        <strain evidence="11">SpSt-339</strain>
    </source>
</reference>
<dbReference type="GO" id="GO:0005886">
    <property type="term" value="C:plasma membrane"/>
    <property type="evidence" value="ECO:0007669"/>
    <property type="project" value="UniProtKB-SubCell"/>
</dbReference>
<dbReference type="NCBIfam" id="TIGR00797">
    <property type="entry name" value="matE"/>
    <property type="match status" value="1"/>
</dbReference>
<feature type="transmembrane region" description="Helical" evidence="10">
    <location>
        <begin position="118"/>
        <end position="140"/>
    </location>
</feature>
<dbReference type="GO" id="GO:0006811">
    <property type="term" value="P:monoatomic ion transport"/>
    <property type="evidence" value="ECO:0007669"/>
    <property type="project" value="UniProtKB-KW"/>
</dbReference>
<dbReference type="InterPro" id="IPR050222">
    <property type="entry name" value="MATE_MdtK"/>
</dbReference>
<dbReference type="CDD" id="cd13133">
    <property type="entry name" value="MATE_like_7"/>
    <property type="match status" value="1"/>
</dbReference>
<name>A0A7C2JYB8_9PLAN</name>
<keyword evidence="7" id="KW-0406">Ion transport</keyword>
<evidence type="ECO:0000256" key="6">
    <source>
        <dbReference type="ARBA" id="ARBA00022989"/>
    </source>
</evidence>
<dbReference type="InterPro" id="IPR048279">
    <property type="entry name" value="MdtK-like"/>
</dbReference>
<evidence type="ECO:0000256" key="10">
    <source>
        <dbReference type="SAM" id="Phobius"/>
    </source>
</evidence>
<dbReference type="AlphaFoldDB" id="A0A7C2JYB8"/>
<protein>
    <recommendedName>
        <fullName evidence="9">Multidrug-efflux transporter</fullName>
    </recommendedName>
</protein>
<feature type="transmembrane region" description="Helical" evidence="10">
    <location>
        <begin position="408"/>
        <end position="427"/>
    </location>
</feature>
<feature type="transmembrane region" description="Helical" evidence="10">
    <location>
        <begin position="147"/>
        <end position="170"/>
    </location>
</feature>
<dbReference type="PANTHER" id="PTHR43298:SF2">
    <property type="entry name" value="FMN_FAD EXPORTER YEEO-RELATED"/>
    <property type="match status" value="1"/>
</dbReference>
<keyword evidence="2" id="KW-0813">Transport</keyword>
<keyword evidence="8 10" id="KW-0472">Membrane</keyword>
<dbReference type="EMBL" id="DSOK01000154">
    <property type="protein sequence ID" value="HEN14865.1"/>
    <property type="molecule type" value="Genomic_DNA"/>
</dbReference>
<evidence type="ECO:0000256" key="3">
    <source>
        <dbReference type="ARBA" id="ARBA00022449"/>
    </source>
</evidence>
<keyword evidence="6 10" id="KW-1133">Transmembrane helix</keyword>
<evidence type="ECO:0000256" key="7">
    <source>
        <dbReference type="ARBA" id="ARBA00023065"/>
    </source>
</evidence>
<comment type="caution">
    <text evidence="11">The sequence shown here is derived from an EMBL/GenBank/DDBJ whole genome shotgun (WGS) entry which is preliminary data.</text>
</comment>
<feature type="transmembrane region" description="Helical" evidence="10">
    <location>
        <begin position="267"/>
        <end position="286"/>
    </location>
</feature>
<dbReference type="InterPro" id="IPR002528">
    <property type="entry name" value="MATE_fam"/>
</dbReference>
<evidence type="ECO:0000256" key="4">
    <source>
        <dbReference type="ARBA" id="ARBA00022475"/>
    </source>
</evidence>
<feature type="transmembrane region" description="Helical" evidence="10">
    <location>
        <begin position="383"/>
        <end position="402"/>
    </location>
</feature>
<accession>A0A7C2JYB8</accession>
<keyword evidence="4" id="KW-1003">Cell membrane</keyword>
<dbReference type="PANTHER" id="PTHR43298">
    <property type="entry name" value="MULTIDRUG RESISTANCE PROTEIN NORM-RELATED"/>
    <property type="match status" value="1"/>
</dbReference>
<keyword evidence="3" id="KW-0050">Antiport</keyword>
<dbReference type="Pfam" id="PF01554">
    <property type="entry name" value="MatE"/>
    <property type="match status" value="2"/>
</dbReference>
<sequence length="466" mass="50355">MAIAIPLMLSSATQSIMHIIDRVFLTWHAEAELAAALPAGILYWSCLSLPFGIASYVNTFVAQYDGAEKPDRVAAAVWQGIYFSVIAGAFLTLASFWADELFAAIGHAAAIAANEATYFRWLCYGAVPAILHCAMSAFYSGRGKTRVVLAVNVICVAINAVLDYVLIFGWGPFPEWGIAGAAMTDSFGELLAVVLFAGLMLRKSVQTQYPLLKSWRYDRGLMADLLKFGGASGLQMFIDVAGFAAFMMIIGWIGTKELAATNIAFNLNTLAFIPVIGVGIAVSTLVGQRIGEGRPDLAAVSTWKGFGLAGAYMLAFGAVYTLLPELLIAPYAAKADPAEFAGIRETVTILLRFVAIYSFFDAMAIVFGSAIRGAGDTRFSMMVAFLAAWLMLVLPTFLWWKYRGPDLFVSWTWCAIYVIALGFIYMARFQSGAWRGMNVIHRGEPAEPDATAERDNVAVAAQAVGS</sequence>
<feature type="transmembrane region" description="Helical" evidence="10">
    <location>
        <begin position="236"/>
        <end position="255"/>
    </location>
</feature>
<evidence type="ECO:0000256" key="8">
    <source>
        <dbReference type="ARBA" id="ARBA00023136"/>
    </source>
</evidence>
<feature type="transmembrane region" description="Helical" evidence="10">
    <location>
        <begin position="349"/>
        <end position="371"/>
    </location>
</feature>
<proteinExistence type="predicted"/>
<dbReference type="GO" id="GO:0042910">
    <property type="term" value="F:xenobiotic transmembrane transporter activity"/>
    <property type="evidence" value="ECO:0007669"/>
    <property type="project" value="InterPro"/>
</dbReference>
<feature type="transmembrane region" description="Helical" evidence="10">
    <location>
        <begin position="73"/>
        <end position="98"/>
    </location>
</feature>
<feature type="transmembrane region" description="Helical" evidence="10">
    <location>
        <begin position="41"/>
        <end position="61"/>
    </location>
</feature>